<feature type="chain" id="PRO_5028437523" evidence="1">
    <location>
        <begin position="28"/>
        <end position="171"/>
    </location>
</feature>
<proteinExistence type="predicted"/>
<evidence type="ECO:0000256" key="1">
    <source>
        <dbReference type="SAM" id="SignalP"/>
    </source>
</evidence>
<sequence>MGLKKKIVLSLLALEIVSLPLSVPVAAQIVDRVVFSAPPRAAFVEMPRAEPGKTVLIVASNAPFSVISSGMVGELSVDVTVSGHINGQAFGANAQDPGMGDGCVFQSLSAPTLVYTSFRKTAARRGKVVDQAVKIEISYDPSLRPEFDVKPTAFAEAKQAAPLQTCLRPRA</sequence>
<organism evidence="2">
    <name type="scientific">Hellea balneolensis</name>
    <dbReference type="NCBI Taxonomy" id="287478"/>
    <lineage>
        <taxon>Bacteria</taxon>
        <taxon>Pseudomonadati</taxon>
        <taxon>Pseudomonadota</taxon>
        <taxon>Alphaproteobacteria</taxon>
        <taxon>Maricaulales</taxon>
        <taxon>Robiginitomaculaceae</taxon>
        <taxon>Hellea</taxon>
    </lineage>
</organism>
<evidence type="ECO:0000313" key="2">
    <source>
        <dbReference type="EMBL" id="HHL42406.1"/>
    </source>
</evidence>
<dbReference type="Proteomes" id="UP000885830">
    <property type="component" value="Unassembled WGS sequence"/>
</dbReference>
<comment type="caution">
    <text evidence="2">The sequence shown here is derived from an EMBL/GenBank/DDBJ whole genome shotgun (WGS) entry which is preliminary data.</text>
</comment>
<name>A0A7C5R3I9_9PROT</name>
<accession>A0A7C5R3I9</accession>
<feature type="signal peptide" evidence="1">
    <location>
        <begin position="1"/>
        <end position="27"/>
    </location>
</feature>
<dbReference type="EMBL" id="DRMJ01000107">
    <property type="protein sequence ID" value="HHL42406.1"/>
    <property type="molecule type" value="Genomic_DNA"/>
</dbReference>
<protein>
    <submittedName>
        <fullName evidence="2">Uncharacterized protein</fullName>
    </submittedName>
</protein>
<keyword evidence="1" id="KW-0732">Signal</keyword>
<gene>
    <name evidence="2" type="ORF">ENJ42_02215</name>
</gene>
<dbReference type="AlphaFoldDB" id="A0A7C5R3I9"/>
<reference evidence="2" key="1">
    <citation type="journal article" date="2020" name="mSystems">
        <title>Genome- and Community-Level Interaction Insights into Carbon Utilization and Element Cycling Functions of Hydrothermarchaeota in Hydrothermal Sediment.</title>
        <authorList>
            <person name="Zhou Z."/>
            <person name="Liu Y."/>
            <person name="Xu W."/>
            <person name="Pan J."/>
            <person name="Luo Z.H."/>
            <person name="Li M."/>
        </authorList>
    </citation>
    <scope>NUCLEOTIDE SEQUENCE [LARGE SCALE GENOMIC DNA]</scope>
    <source>
        <strain evidence="2">HyVt-485</strain>
    </source>
</reference>